<evidence type="ECO:0000256" key="2">
    <source>
        <dbReference type="ARBA" id="ARBA00022485"/>
    </source>
</evidence>
<dbReference type="KEGG" id="abat:CFX1CAM_1184"/>
<dbReference type="SUPFAM" id="SSF102114">
    <property type="entry name" value="Radical SAM enzymes"/>
    <property type="match status" value="1"/>
</dbReference>
<dbReference type="PANTHER" id="PTHR43787">
    <property type="entry name" value="FEMO COFACTOR BIOSYNTHESIS PROTEIN NIFB-RELATED"/>
    <property type="match status" value="1"/>
</dbReference>
<evidence type="ECO:0000313" key="9">
    <source>
        <dbReference type="Proteomes" id="UP000195514"/>
    </source>
</evidence>
<dbReference type="Gene3D" id="3.20.20.70">
    <property type="entry name" value="Aldolase class I"/>
    <property type="match status" value="1"/>
</dbReference>
<dbReference type="GO" id="GO:0051539">
    <property type="term" value="F:4 iron, 4 sulfur cluster binding"/>
    <property type="evidence" value="ECO:0007669"/>
    <property type="project" value="UniProtKB-KW"/>
</dbReference>
<evidence type="ECO:0000313" key="8">
    <source>
        <dbReference type="EMBL" id="SMX54249.1"/>
    </source>
</evidence>
<evidence type="ECO:0000259" key="7">
    <source>
        <dbReference type="Pfam" id="PF04055"/>
    </source>
</evidence>
<dbReference type="GO" id="GO:0003824">
    <property type="term" value="F:catalytic activity"/>
    <property type="evidence" value="ECO:0007669"/>
    <property type="project" value="InterPro"/>
</dbReference>
<dbReference type="PANTHER" id="PTHR43787:SF11">
    <property type="entry name" value="UPF0026 PROTEIN SLR1464"/>
    <property type="match status" value="1"/>
</dbReference>
<dbReference type="InterPro" id="IPR058240">
    <property type="entry name" value="rSAM_sf"/>
</dbReference>
<keyword evidence="2" id="KW-0004">4Fe-4S</keyword>
<proteinExistence type="predicted"/>
<evidence type="ECO:0000256" key="5">
    <source>
        <dbReference type="ARBA" id="ARBA00023004"/>
    </source>
</evidence>
<dbReference type="SFLD" id="SFLDS00029">
    <property type="entry name" value="Radical_SAM"/>
    <property type="match status" value="1"/>
</dbReference>
<sequence>MSGIPLQPRIIYGPILSRRLGRSLGINLLPVNRKVCSFNCVYCQYGEGKVDDSGKNFNDFPSVSKVLDAVRHAMKKPRTIEFLTFSGNGDPTLHPDFVEIVQGVLSLRKELRPETKLGIFTNASRVHEPGINMTLQLFDLPMMKLDAGDEGTFKAINRPAHSIRFQELITGLKSLPNLMIQSLLFDGEISNVRGDSYEAWANLLAELNPKLIHIYSTVRPTACAGVEGVSLQRLNAIAQDLEKRYQLKVMTFD</sequence>
<dbReference type="GO" id="GO:0046872">
    <property type="term" value="F:metal ion binding"/>
    <property type="evidence" value="ECO:0007669"/>
    <property type="project" value="UniProtKB-KW"/>
</dbReference>
<evidence type="ECO:0000256" key="6">
    <source>
        <dbReference type="ARBA" id="ARBA00023014"/>
    </source>
</evidence>
<comment type="cofactor">
    <cofactor evidence="1">
        <name>[4Fe-4S] cluster</name>
        <dbReference type="ChEBI" id="CHEBI:49883"/>
    </cofactor>
</comment>
<reference evidence="9" key="1">
    <citation type="submission" date="2017-05" db="EMBL/GenBank/DDBJ databases">
        <authorList>
            <person name="Kirkegaard R."/>
            <person name="Mcilroy J S."/>
        </authorList>
    </citation>
    <scope>NUCLEOTIDE SEQUENCE [LARGE SCALE GENOMIC DNA]</scope>
</reference>
<dbReference type="RefSeq" id="WP_087862110.1">
    <property type="nucleotide sequence ID" value="NZ_LT859958.1"/>
</dbReference>
<dbReference type="Pfam" id="PF04055">
    <property type="entry name" value="Radical_SAM"/>
    <property type="match status" value="1"/>
</dbReference>
<keyword evidence="9" id="KW-1185">Reference proteome</keyword>
<feature type="domain" description="Radical SAM core" evidence="7">
    <location>
        <begin position="35"/>
        <end position="163"/>
    </location>
</feature>
<dbReference type="SFLD" id="SFLDG01083">
    <property type="entry name" value="Uncharacterised_Radical_SAM_Su"/>
    <property type="match status" value="1"/>
</dbReference>
<keyword evidence="3" id="KW-0949">S-adenosyl-L-methionine</keyword>
<dbReference type="CDD" id="cd01335">
    <property type="entry name" value="Radical_SAM"/>
    <property type="match status" value="1"/>
</dbReference>
<name>A0A1Y6K6M3_9CHLR</name>
<evidence type="ECO:0000256" key="4">
    <source>
        <dbReference type="ARBA" id="ARBA00022723"/>
    </source>
</evidence>
<dbReference type="InterPro" id="IPR013785">
    <property type="entry name" value="Aldolase_TIM"/>
</dbReference>
<keyword evidence="4" id="KW-0479">Metal-binding</keyword>
<dbReference type="AlphaFoldDB" id="A0A1Y6K6M3"/>
<dbReference type="EMBL" id="LT859958">
    <property type="protein sequence ID" value="SMX54249.1"/>
    <property type="molecule type" value="Genomic_DNA"/>
</dbReference>
<dbReference type="InterPro" id="IPR007197">
    <property type="entry name" value="rSAM"/>
</dbReference>
<keyword evidence="6" id="KW-0411">Iron-sulfur</keyword>
<organism evidence="8 9">
    <name type="scientific">Candidatus Brevifilum fermentans</name>
    <dbReference type="NCBI Taxonomy" id="1986204"/>
    <lineage>
        <taxon>Bacteria</taxon>
        <taxon>Bacillati</taxon>
        <taxon>Chloroflexota</taxon>
        <taxon>Anaerolineae</taxon>
        <taxon>Anaerolineales</taxon>
        <taxon>Anaerolineaceae</taxon>
        <taxon>Candidatus Brevifilum</taxon>
    </lineage>
</organism>
<keyword evidence="5" id="KW-0408">Iron</keyword>
<dbReference type="Proteomes" id="UP000195514">
    <property type="component" value="Chromosome I"/>
</dbReference>
<accession>A0A1Y6K6M3</accession>
<evidence type="ECO:0000256" key="1">
    <source>
        <dbReference type="ARBA" id="ARBA00001966"/>
    </source>
</evidence>
<evidence type="ECO:0000256" key="3">
    <source>
        <dbReference type="ARBA" id="ARBA00022691"/>
    </source>
</evidence>
<dbReference type="InterPro" id="IPR040084">
    <property type="entry name" value="GTPase_Obg"/>
</dbReference>
<gene>
    <name evidence="8" type="ORF">CFX1CAM_1184</name>
</gene>
<protein>
    <submittedName>
        <fullName evidence="8">Putative Fe-S oxidoreductase</fullName>
    </submittedName>
</protein>